<feature type="compositionally biased region" description="Polar residues" evidence="1">
    <location>
        <begin position="73"/>
        <end position="82"/>
    </location>
</feature>
<keyword evidence="2" id="KW-1133">Transmembrane helix</keyword>
<protein>
    <submittedName>
        <fullName evidence="3">Uncharacterized protein</fullName>
    </submittedName>
</protein>
<feature type="transmembrane region" description="Helical" evidence="2">
    <location>
        <begin position="20"/>
        <end position="45"/>
    </location>
</feature>
<evidence type="ECO:0000256" key="1">
    <source>
        <dbReference type="SAM" id="MobiDB-lite"/>
    </source>
</evidence>
<feature type="region of interest" description="Disordered" evidence="1">
    <location>
        <begin position="48"/>
        <end position="89"/>
    </location>
</feature>
<reference evidence="3" key="1">
    <citation type="submission" date="2020-02" db="EMBL/GenBank/DDBJ databases">
        <authorList>
            <person name="Meier V. D."/>
        </authorList>
    </citation>
    <scope>NUCLEOTIDE SEQUENCE</scope>
    <source>
        <strain evidence="3">AVDCRST_MAG04</strain>
    </source>
</reference>
<dbReference type="EMBL" id="CADCTL010000077">
    <property type="protein sequence ID" value="CAA9229229.1"/>
    <property type="molecule type" value="Genomic_DNA"/>
</dbReference>
<keyword evidence="2" id="KW-0812">Transmembrane</keyword>
<gene>
    <name evidence="3" type="ORF">AVDCRST_MAG04-1044</name>
</gene>
<evidence type="ECO:0000256" key="2">
    <source>
        <dbReference type="SAM" id="Phobius"/>
    </source>
</evidence>
<accession>A0A6J4HRQ9</accession>
<evidence type="ECO:0000313" key="3">
    <source>
        <dbReference type="EMBL" id="CAA9229229.1"/>
    </source>
</evidence>
<keyword evidence="2" id="KW-0472">Membrane</keyword>
<proteinExistence type="predicted"/>
<name>A0A6J4HRQ9_9PROT</name>
<dbReference type="AlphaFoldDB" id="A0A6J4HRQ9"/>
<organism evidence="3">
    <name type="scientific">uncultured Acetobacteraceae bacterium</name>
    <dbReference type="NCBI Taxonomy" id="169975"/>
    <lineage>
        <taxon>Bacteria</taxon>
        <taxon>Pseudomonadati</taxon>
        <taxon>Pseudomonadota</taxon>
        <taxon>Alphaproteobacteria</taxon>
        <taxon>Acetobacterales</taxon>
        <taxon>Acetobacteraceae</taxon>
        <taxon>environmental samples</taxon>
    </lineage>
</organism>
<sequence>MAGTDIAMSKRLFDARPACLPAIGIAAAATTLLNPMFGLAAGWAVERCGPSSRTRSGACPKRPKRAVPRGATPSGSDASTPDRSMPLPP</sequence>